<dbReference type="GeneID" id="112687455"/>
<dbReference type="RefSeq" id="XP_025415963.1">
    <property type="nucleotide sequence ID" value="XM_025560178.1"/>
</dbReference>
<protein>
    <submittedName>
        <fullName evidence="2">Uncharacterized protein LOC112687455</fullName>
    </submittedName>
</protein>
<reference evidence="2" key="1">
    <citation type="submission" date="2025-08" db="UniProtKB">
        <authorList>
            <consortium name="RefSeq"/>
        </authorList>
    </citation>
    <scope>IDENTIFICATION</scope>
    <source>
        <tissue evidence="2">Whole body</tissue>
    </source>
</reference>
<proteinExistence type="predicted"/>
<dbReference type="OrthoDB" id="332250at2759"/>
<dbReference type="Proteomes" id="UP000694846">
    <property type="component" value="Unplaced"/>
</dbReference>
<dbReference type="AlphaFoldDB" id="A0A8B8FZJ8"/>
<accession>A0A8B8FZJ8</accession>
<gene>
    <name evidence="2" type="primary">LOC112687455</name>
</gene>
<dbReference type="Gene3D" id="2.60.40.150">
    <property type="entry name" value="C2 domain"/>
    <property type="match status" value="1"/>
</dbReference>
<dbReference type="InterPro" id="IPR035892">
    <property type="entry name" value="C2_domain_sf"/>
</dbReference>
<name>A0A8B8FZJ8_9HEMI</name>
<keyword evidence="1" id="KW-1185">Reference proteome</keyword>
<evidence type="ECO:0000313" key="2">
    <source>
        <dbReference type="RefSeq" id="XP_025415963.1"/>
    </source>
</evidence>
<organism evidence="1 2">
    <name type="scientific">Sipha flava</name>
    <name type="common">yellow sugarcane aphid</name>
    <dbReference type="NCBI Taxonomy" id="143950"/>
    <lineage>
        <taxon>Eukaryota</taxon>
        <taxon>Metazoa</taxon>
        <taxon>Ecdysozoa</taxon>
        <taxon>Arthropoda</taxon>
        <taxon>Hexapoda</taxon>
        <taxon>Insecta</taxon>
        <taxon>Pterygota</taxon>
        <taxon>Neoptera</taxon>
        <taxon>Paraneoptera</taxon>
        <taxon>Hemiptera</taxon>
        <taxon>Sternorrhyncha</taxon>
        <taxon>Aphidomorpha</taxon>
        <taxon>Aphidoidea</taxon>
        <taxon>Aphididae</taxon>
        <taxon>Sipha</taxon>
    </lineage>
</organism>
<evidence type="ECO:0000313" key="1">
    <source>
        <dbReference type="Proteomes" id="UP000694846"/>
    </source>
</evidence>
<sequence>MADKQQGKNFINKRIILQVVSGYGFALIKGSIVVHGTLMNKGLETKIIPGNNNVLKFASEMVWNMDNATLKELKMSNASIRINCYNIPNNKSNANIRLGYLMLKVKEAQIMNSTSNDRILQYNVLIN</sequence>